<sequence length="197" mass="22498">MGSIETFTLKKADIEKFMSARYSTHNLCLDNRHALTELSAHHSGIERVIANLCQYFTPALPSGNTTLMDLIVHEALLEFEDKIKSESLDIAYQAFCKAVLKSLPRVMEYRVFIESSSRRVNDNEEYWDCTREGLHTWLEANCVTKLLVEQVPFLTSLNNNDIAMMLAPKIFNRQDMLYLGLPPTGFFQLKGFDPVLA</sequence>
<comment type="caution">
    <text evidence="1">The sequence shown here is derived from an EMBL/GenBank/DDBJ whole genome shotgun (WGS) entry which is preliminary data.</text>
</comment>
<proteinExistence type="predicted"/>
<organism evidence="1 2">
    <name type="scientific">Alteromonas gilva</name>
    <dbReference type="NCBI Taxonomy" id="2987522"/>
    <lineage>
        <taxon>Bacteria</taxon>
        <taxon>Pseudomonadati</taxon>
        <taxon>Pseudomonadota</taxon>
        <taxon>Gammaproteobacteria</taxon>
        <taxon>Alteromonadales</taxon>
        <taxon>Alteromonadaceae</taxon>
        <taxon>Alteromonas/Salinimonas group</taxon>
        <taxon>Alteromonas</taxon>
    </lineage>
</organism>
<reference evidence="1 2" key="1">
    <citation type="submission" date="2022-10" db="EMBL/GenBank/DDBJ databases">
        <title>Alteromonas sp. chi3 Genome sequencing.</title>
        <authorList>
            <person name="Park S."/>
        </authorList>
    </citation>
    <scope>NUCLEOTIDE SEQUENCE [LARGE SCALE GENOMIC DNA]</scope>
    <source>
        <strain evidence="2">chi3</strain>
    </source>
</reference>
<accession>A0ABT5L8P8</accession>
<dbReference type="EMBL" id="JAQQXP010000004">
    <property type="protein sequence ID" value="MDC8832851.1"/>
    <property type="molecule type" value="Genomic_DNA"/>
</dbReference>
<protein>
    <submittedName>
        <fullName evidence="1">Uncharacterized protein</fullName>
    </submittedName>
</protein>
<name>A0ABT5L8P8_9ALTE</name>
<evidence type="ECO:0000313" key="2">
    <source>
        <dbReference type="Proteomes" id="UP001218788"/>
    </source>
</evidence>
<evidence type="ECO:0000313" key="1">
    <source>
        <dbReference type="EMBL" id="MDC8832851.1"/>
    </source>
</evidence>
<dbReference type="RefSeq" id="WP_273642741.1">
    <property type="nucleotide sequence ID" value="NZ_JAQQXP010000004.1"/>
</dbReference>
<dbReference type="Proteomes" id="UP001218788">
    <property type="component" value="Unassembled WGS sequence"/>
</dbReference>
<gene>
    <name evidence="1" type="ORF">OIK42_19025</name>
</gene>
<keyword evidence="2" id="KW-1185">Reference proteome</keyword>